<protein>
    <submittedName>
        <fullName evidence="1">Uncharacterized protein</fullName>
    </submittedName>
</protein>
<gene>
    <name evidence="1" type="ORF">AWN90_09155</name>
</gene>
<evidence type="ECO:0000313" key="2">
    <source>
        <dbReference type="Proteomes" id="UP000076512"/>
    </source>
</evidence>
<comment type="caution">
    <text evidence="1">The sequence shown here is derived from an EMBL/GenBank/DDBJ whole genome shotgun (WGS) entry which is preliminary data.</text>
</comment>
<accession>A0A164H0F5</accession>
<organism evidence="1 2">
    <name type="scientific">Nocardia terpenica</name>
    <dbReference type="NCBI Taxonomy" id="455432"/>
    <lineage>
        <taxon>Bacteria</taxon>
        <taxon>Bacillati</taxon>
        <taxon>Actinomycetota</taxon>
        <taxon>Actinomycetes</taxon>
        <taxon>Mycobacteriales</taxon>
        <taxon>Nocardiaceae</taxon>
        <taxon>Nocardia</taxon>
    </lineage>
</organism>
<sequence>MGVPAAAWCREDRVIPAPTKDRALRFVAFVFRTLAHSDSGELYPARLRAAAEAVAIAVETGATCGDIESVVTDAVGLGTEEPRLIADLADRSSLGTSPFRRTRQRIPSPSAVDIQARTKRLRNMIEVVIIGPNLLGDNQWQFHLHVAGCPGLADQLYDRHSDAEARIYELGSLRDATLEIFSPNEFRYVPERWRDYAAYLKIFDCVVWPQTP</sequence>
<keyword evidence="2" id="KW-1185">Reference proteome</keyword>
<dbReference type="RefSeq" id="WP_067579406.1">
    <property type="nucleotide sequence ID" value="NZ_JABMCZ010000002.1"/>
</dbReference>
<reference evidence="1 2" key="1">
    <citation type="submission" date="2016-04" db="EMBL/GenBank/DDBJ databases">
        <authorList>
            <person name="Evans L.H."/>
            <person name="Alamgir A."/>
            <person name="Owens N."/>
            <person name="Weber N.D."/>
            <person name="Virtaneva K."/>
            <person name="Barbian K."/>
            <person name="Babar A."/>
            <person name="Rosenke K."/>
        </authorList>
    </citation>
    <scope>NUCLEOTIDE SEQUENCE [LARGE SCALE GENOMIC DNA]</scope>
    <source>
        <strain evidence="1 2">IFM 0406</strain>
    </source>
</reference>
<dbReference type="EMBL" id="LWGR01000021">
    <property type="protein sequence ID" value="KZM68099.1"/>
    <property type="molecule type" value="Genomic_DNA"/>
</dbReference>
<dbReference type="Proteomes" id="UP000076512">
    <property type="component" value="Unassembled WGS sequence"/>
</dbReference>
<proteinExistence type="predicted"/>
<dbReference type="AlphaFoldDB" id="A0A164H0F5"/>
<name>A0A164H0F5_9NOCA</name>
<evidence type="ECO:0000313" key="1">
    <source>
        <dbReference type="EMBL" id="KZM68099.1"/>
    </source>
</evidence>